<evidence type="ECO:0000313" key="1">
    <source>
        <dbReference type="EMBL" id="KAK8589976.1"/>
    </source>
</evidence>
<proteinExistence type="predicted"/>
<dbReference type="Proteomes" id="UP001472677">
    <property type="component" value="Unassembled WGS sequence"/>
</dbReference>
<sequence length="131" mass="15146">MLDGGLGFKNLEEQNCAFLMKPAFGLVFRKDELWVRVLQNKYKCRDIVPSSLVRRGCSHLWKGVAGVWDQVRHHAIWNVGNGEVIDFWRSPWVADIGLLADWLIFTDYSSFGFHSFEFYGSNEWGLDLVAF</sequence>
<keyword evidence="2" id="KW-1185">Reference proteome</keyword>
<evidence type="ECO:0000313" key="2">
    <source>
        <dbReference type="Proteomes" id="UP001472677"/>
    </source>
</evidence>
<name>A0ABR2G0B8_9ROSI</name>
<organism evidence="1 2">
    <name type="scientific">Hibiscus sabdariffa</name>
    <name type="common">roselle</name>
    <dbReference type="NCBI Taxonomy" id="183260"/>
    <lineage>
        <taxon>Eukaryota</taxon>
        <taxon>Viridiplantae</taxon>
        <taxon>Streptophyta</taxon>
        <taxon>Embryophyta</taxon>
        <taxon>Tracheophyta</taxon>
        <taxon>Spermatophyta</taxon>
        <taxon>Magnoliopsida</taxon>
        <taxon>eudicotyledons</taxon>
        <taxon>Gunneridae</taxon>
        <taxon>Pentapetalae</taxon>
        <taxon>rosids</taxon>
        <taxon>malvids</taxon>
        <taxon>Malvales</taxon>
        <taxon>Malvaceae</taxon>
        <taxon>Malvoideae</taxon>
        <taxon>Hibiscus</taxon>
    </lineage>
</organism>
<dbReference type="EMBL" id="JBBPBM010000004">
    <property type="protein sequence ID" value="KAK8589976.1"/>
    <property type="molecule type" value="Genomic_DNA"/>
</dbReference>
<protein>
    <submittedName>
        <fullName evidence="1">Uncharacterized protein</fullName>
    </submittedName>
</protein>
<accession>A0ABR2G0B8</accession>
<comment type="caution">
    <text evidence="1">The sequence shown here is derived from an EMBL/GenBank/DDBJ whole genome shotgun (WGS) entry which is preliminary data.</text>
</comment>
<gene>
    <name evidence="1" type="ORF">V6N12_024363</name>
</gene>
<reference evidence="1 2" key="1">
    <citation type="journal article" date="2024" name="G3 (Bethesda)">
        <title>Genome assembly of Hibiscus sabdariffa L. provides insights into metabolisms of medicinal natural products.</title>
        <authorList>
            <person name="Kim T."/>
        </authorList>
    </citation>
    <scope>NUCLEOTIDE SEQUENCE [LARGE SCALE GENOMIC DNA]</scope>
    <source>
        <strain evidence="1">TK-2024</strain>
        <tissue evidence="1">Old leaves</tissue>
    </source>
</reference>